<dbReference type="eggNOG" id="COG4681">
    <property type="taxonomic scope" value="Bacteria"/>
</dbReference>
<dbReference type="PANTHER" id="PTHR38784">
    <property type="entry name" value="SUCROSE PHOSPHORYLASE"/>
    <property type="match status" value="1"/>
</dbReference>
<gene>
    <name evidence="1" type="ORF">NG99_06930</name>
</gene>
<dbReference type="SUPFAM" id="SSF52980">
    <property type="entry name" value="Restriction endonuclease-like"/>
    <property type="match status" value="1"/>
</dbReference>
<proteinExistence type="predicted"/>
<evidence type="ECO:0000313" key="1">
    <source>
        <dbReference type="EMBL" id="KGT94796.1"/>
    </source>
</evidence>
<evidence type="ECO:0000313" key="2">
    <source>
        <dbReference type="Proteomes" id="UP000030351"/>
    </source>
</evidence>
<evidence type="ECO:0008006" key="3">
    <source>
        <dbReference type="Google" id="ProtNLM"/>
    </source>
</evidence>
<dbReference type="Gene3D" id="3.10.640.10">
    <property type="entry name" value="Restriction endonuclease-like alpha-beta roll domain"/>
    <property type="match status" value="1"/>
</dbReference>
<dbReference type="RefSeq" id="WP_034890067.1">
    <property type="nucleotide sequence ID" value="NZ_JRUQ01000025.1"/>
</dbReference>
<dbReference type="PANTHER" id="PTHR38784:SF1">
    <property type="entry name" value="SUCROSE PHOSPHORYLASE"/>
    <property type="match status" value="1"/>
</dbReference>
<dbReference type="InterPro" id="IPR009822">
    <property type="entry name" value="YaeQ"/>
</dbReference>
<reference evidence="1 2" key="1">
    <citation type="submission" date="2014-10" db="EMBL/GenBank/DDBJ databases">
        <title>Genome sequence of Erwinia typographi M043b.</title>
        <authorList>
            <person name="Chan K.-G."/>
            <person name="Tan W.-S."/>
        </authorList>
    </citation>
    <scope>NUCLEOTIDE SEQUENCE [LARGE SCALE GENOMIC DNA]</scope>
    <source>
        <strain evidence="1 2">M043b</strain>
    </source>
</reference>
<protein>
    <recommendedName>
        <fullName evidence="3">YaeQ family protein</fullName>
    </recommendedName>
</protein>
<dbReference type="EMBL" id="JRUQ01000025">
    <property type="protein sequence ID" value="KGT94796.1"/>
    <property type="molecule type" value="Genomic_DNA"/>
</dbReference>
<dbReference type="AlphaFoldDB" id="A0A0A3ZAY0"/>
<dbReference type="CDD" id="cd22368">
    <property type="entry name" value="YaeQ-like"/>
    <property type="match status" value="1"/>
</dbReference>
<dbReference type="Pfam" id="PF07152">
    <property type="entry name" value="YaeQ"/>
    <property type="match status" value="1"/>
</dbReference>
<accession>A0A0A3ZAY0</accession>
<organism evidence="1 2">
    <name type="scientific">Erwinia typographi</name>
    <dbReference type="NCBI Taxonomy" id="371042"/>
    <lineage>
        <taxon>Bacteria</taxon>
        <taxon>Pseudomonadati</taxon>
        <taxon>Pseudomonadota</taxon>
        <taxon>Gammaproteobacteria</taxon>
        <taxon>Enterobacterales</taxon>
        <taxon>Erwiniaceae</taxon>
        <taxon>Erwinia</taxon>
    </lineage>
</organism>
<name>A0A0A3ZAY0_9GAMM</name>
<keyword evidence="2" id="KW-1185">Reference proteome</keyword>
<dbReference type="OrthoDB" id="5293309at2"/>
<comment type="caution">
    <text evidence="1">The sequence shown here is derived from an EMBL/GenBank/DDBJ whole genome shotgun (WGS) entry which is preliminary data.</text>
</comment>
<dbReference type="InterPro" id="IPR038590">
    <property type="entry name" value="YaeQ_sf"/>
</dbReference>
<dbReference type="Proteomes" id="UP000030351">
    <property type="component" value="Unassembled WGS sequence"/>
</dbReference>
<dbReference type="SMART" id="SM01322">
    <property type="entry name" value="YaeQ"/>
    <property type="match status" value="1"/>
</dbReference>
<dbReference type="InterPro" id="IPR011335">
    <property type="entry name" value="Restrct_endonuc-II-like"/>
</dbReference>
<dbReference type="STRING" id="371042.NG99_06930"/>
<dbReference type="PIRSF" id="PIRSF011484">
    <property type="entry name" value="YaeQ"/>
    <property type="match status" value="1"/>
</dbReference>
<sequence>MALKATIYKATVNVADMDRNVFIDSSLTLARHPSETEERLMLRLLAWLMNAHERLVFTRGLSAEDEPEIWLMNDHNGIELWVELGLPEERRVKRACNRSASVVLYTYNGRAAQIWWQQNQSKLAQQENLSIRFIDDQQLKALTQLASRSMTLQATLQDGTIWLSDQQNHLELRFTDWLVNGKLI</sequence>